<accession>A0A484BT87</accession>
<organism evidence="3 4">
    <name type="scientific">Drosophila navojoa</name>
    <name type="common">Fruit fly</name>
    <dbReference type="NCBI Taxonomy" id="7232"/>
    <lineage>
        <taxon>Eukaryota</taxon>
        <taxon>Metazoa</taxon>
        <taxon>Ecdysozoa</taxon>
        <taxon>Arthropoda</taxon>
        <taxon>Hexapoda</taxon>
        <taxon>Insecta</taxon>
        <taxon>Pterygota</taxon>
        <taxon>Neoptera</taxon>
        <taxon>Endopterygota</taxon>
        <taxon>Diptera</taxon>
        <taxon>Brachycera</taxon>
        <taxon>Muscomorpha</taxon>
        <taxon>Ephydroidea</taxon>
        <taxon>Drosophilidae</taxon>
        <taxon>Drosophila</taxon>
    </lineage>
</organism>
<comment type="caution">
    <text evidence="3">The sequence shown here is derived from an EMBL/GenBank/DDBJ whole genome shotgun (WGS) entry which is preliminary data.</text>
</comment>
<evidence type="ECO:0000313" key="3">
    <source>
        <dbReference type="EMBL" id="TDG52026.1"/>
    </source>
</evidence>
<reference evidence="3 4" key="1">
    <citation type="journal article" date="2019" name="J. Hered.">
        <title>An Improved Genome Assembly for Drosophila navojoa, the Basal Species in the mojavensis Cluster.</title>
        <authorList>
            <person name="Vanderlinde T."/>
            <person name="Dupim E.G."/>
            <person name="Nazario-Yepiz N.O."/>
            <person name="Carvalho A.B."/>
        </authorList>
    </citation>
    <scope>NUCLEOTIDE SEQUENCE [LARGE SCALE GENOMIC DNA]</scope>
    <source>
        <strain evidence="3">Navoj_Jal97</strain>
        <tissue evidence="3">Whole organism</tissue>
    </source>
</reference>
<sequence length="68" mass="7192">MAASARAKALKVLALTLVLALALTVALKVSQLPKKSVLAHKSLTPPTRQLYSKPQDTEGDSAHTQGEQ</sequence>
<feature type="compositionally biased region" description="Polar residues" evidence="1">
    <location>
        <begin position="44"/>
        <end position="54"/>
    </location>
</feature>
<evidence type="ECO:0000256" key="1">
    <source>
        <dbReference type="SAM" id="MobiDB-lite"/>
    </source>
</evidence>
<dbReference type="EMBL" id="LSRL02000006">
    <property type="protein sequence ID" value="TDG52026.1"/>
    <property type="molecule type" value="Genomic_DNA"/>
</dbReference>
<gene>
    <name evidence="3" type="ORF">AWZ03_001696</name>
</gene>
<name>A0A484BT87_DRONA</name>
<keyword evidence="4" id="KW-1185">Reference proteome</keyword>
<evidence type="ECO:0000313" key="4">
    <source>
        <dbReference type="Proteomes" id="UP000295192"/>
    </source>
</evidence>
<dbReference type="AlphaFoldDB" id="A0A484BT87"/>
<dbReference type="Proteomes" id="UP000295192">
    <property type="component" value="Unassembled WGS sequence"/>
</dbReference>
<feature type="signal peptide" evidence="2">
    <location>
        <begin position="1"/>
        <end position="26"/>
    </location>
</feature>
<proteinExistence type="predicted"/>
<protein>
    <submittedName>
        <fullName evidence="3">Uncharacterized protein</fullName>
    </submittedName>
</protein>
<feature type="region of interest" description="Disordered" evidence="1">
    <location>
        <begin position="37"/>
        <end position="68"/>
    </location>
</feature>
<evidence type="ECO:0000256" key="2">
    <source>
        <dbReference type="SAM" id="SignalP"/>
    </source>
</evidence>
<feature type="chain" id="PRO_5019711186" evidence="2">
    <location>
        <begin position="27"/>
        <end position="68"/>
    </location>
</feature>
<keyword evidence="2" id="KW-0732">Signal</keyword>